<dbReference type="InterPro" id="IPR036291">
    <property type="entry name" value="NAD(P)-bd_dom_sf"/>
</dbReference>
<evidence type="ECO:0000256" key="1">
    <source>
        <dbReference type="ARBA" id="ARBA00008903"/>
    </source>
</evidence>
<dbReference type="AlphaFoldDB" id="A0A9W7EDJ5"/>
<sequence length="617" mass="68692">MELRLVKSLWGVTPPSTFDGWIELLTRYESEGYHGIEAITLTYLPEYDPNFLPALKSTNLFLLPQIHTSGGYLKEDGNYVYSSSLKVDDHLTSLKDHLDKLNTFVKTGDNPTGVNIPIINVHSGHDFWSKSEATTFYKTTQTFLPLYPFKIVHETHRQRYLFSPRNYYDLPIPININADLSHWACVCERLFNNECNDEFFINEVLEKLKGRCDMVHARIGHGQGTQIYGGEEWKEEIEEHAKWWDIIWESQRSRNLDFSYVTTEFGPHPYAQHTSESLLDSTNTWMKNFIISRFSKASPPSIPPPLTPPSLLVIPPSLIRSKATFSLALSSASLAFKSLNVSQSPLPLQLKFPERLGETCIKPGHIKDQPYFAVKVASGFQKNKEEGYPTGSGVIMVFDAKTGTPKAVLDDKGYLTDLRTAGAVVLSASALTSSDERTECCVIGCGVMASLIIEMLSSLLKISSFKCWSRTSSNVIKMVDELRDKGINVTPSSTSSEACRGCDLIITTTCATEPIIQGLERYENVTVIAMGSDTPGKRELGDEVMSKAFEEGKVYGDVKGNVMKLGECQYHSNNEGKVMELKDGLERGREGGEFIVVDLTGTGVQDAAIASMVMEAF</sequence>
<comment type="caution">
    <text evidence="2">The sequence shown here is derived from an EMBL/GenBank/DDBJ whole genome shotgun (WGS) entry which is preliminary data.</text>
</comment>
<dbReference type="Gene3D" id="3.30.1780.10">
    <property type="entry name" value="ornithine cyclodeaminase, domain 1"/>
    <property type="match status" value="1"/>
</dbReference>
<dbReference type="PANTHER" id="PTHR13812:SF19">
    <property type="entry name" value="KETIMINE REDUCTASE MU-CRYSTALLIN"/>
    <property type="match status" value="1"/>
</dbReference>
<gene>
    <name evidence="2" type="ORF">TrST_g10566</name>
</gene>
<keyword evidence="3" id="KW-1185">Reference proteome</keyword>
<protein>
    <submittedName>
        <fullName evidence="2">Uncharacterized protein</fullName>
    </submittedName>
</protein>
<dbReference type="Proteomes" id="UP001165085">
    <property type="component" value="Unassembled WGS sequence"/>
</dbReference>
<accession>A0A9W7EDJ5</accession>
<evidence type="ECO:0000313" key="2">
    <source>
        <dbReference type="EMBL" id="GMH77329.1"/>
    </source>
</evidence>
<dbReference type="InterPro" id="IPR023401">
    <property type="entry name" value="ODC_N"/>
</dbReference>
<dbReference type="PANTHER" id="PTHR13812">
    <property type="entry name" value="KETIMINE REDUCTASE MU-CRYSTALLIN"/>
    <property type="match status" value="1"/>
</dbReference>
<dbReference type="GO" id="GO:0005737">
    <property type="term" value="C:cytoplasm"/>
    <property type="evidence" value="ECO:0007669"/>
    <property type="project" value="TreeGrafter"/>
</dbReference>
<dbReference type="SUPFAM" id="SSF51735">
    <property type="entry name" value="NAD(P)-binding Rossmann-fold domains"/>
    <property type="match status" value="1"/>
</dbReference>
<dbReference type="Pfam" id="PF02423">
    <property type="entry name" value="OCD_Mu_crystall"/>
    <property type="match status" value="1"/>
</dbReference>
<dbReference type="Gene3D" id="3.40.50.720">
    <property type="entry name" value="NAD(P)-binding Rossmann-like Domain"/>
    <property type="match status" value="1"/>
</dbReference>
<name>A0A9W7EDJ5_9STRA</name>
<evidence type="ECO:0000313" key="3">
    <source>
        <dbReference type="Proteomes" id="UP001165085"/>
    </source>
</evidence>
<comment type="similarity">
    <text evidence="1">Belongs to the ornithine cyclodeaminase/mu-crystallin family.</text>
</comment>
<proteinExistence type="inferred from homology"/>
<dbReference type="InterPro" id="IPR003462">
    <property type="entry name" value="ODC_Mu_crystall"/>
</dbReference>
<dbReference type="EMBL" id="BRXY01000206">
    <property type="protein sequence ID" value="GMH77329.1"/>
    <property type="molecule type" value="Genomic_DNA"/>
</dbReference>
<organism evidence="2 3">
    <name type="scientific">Triparma strigata</name>
    <dbReference type="NCBI Taxonomy" id="1606541"/>
    <lineage>
        <taxon>Eukaryota</taxon>
        <taxon>Sar</taxon>
        <taxon>Stramenopiles</taxon>
        <taxon>Ochrophyta</taxon>
        <taxon>Bolidophyceae</taxon>
        <taxon>Parmales</taxon>
        <taxon>Triparmaceae</taxon>
        <taxon>Triparma</taxon>
    </lineage>
</organism>
<reference evidence="3" key="1">
    <citation type="journal article" date="2023" name="Commun. Biol.">
        <title>Genome analysis of Parmales, the sister group of diatoms, reveals the evolutionary specialization of diatoms from phago-mixotrophs to photoautotrophs.</title>
        <authorList>
            <person name="Ban H."/>
            <person name="Sato S."/>
            <person name="Yoshikawa S."/>
            <person name="Yamada K."/>
            <person name="Nakamura Y."/>
            <person name="Ichinomiya M."/>
            <person name="Sato N."/>
            <person name="Blanc-Mathieu R."/>
            <person name="Endo H."/>
            <person name="Kuwata A."/>
            <person name="Ogata H."/>
        </authorList>
    </citation>
    <scope>NUCLEOTIDE SEQUENCE [LARGE SCALE GENOMIC DNA]</scope>
    <source>
        <strain evidence="3">NIES 3701</strain>
    </source>
</reference>
<dbReference type="OrthoDB" id="9971575at2759"/>